<evidence type="ECO:0000313" key="11">
    <source>
        <dbReference type="Proteomes" id="UP000604046"/>
    </source>
</evidence>
<evidence type="ECO:0000256" key="2">
    <source>
        <dbReference type="ARBA" id="ARBA00022692"/>
    </source>
</evidence>
<feature type="domain" description="Tyrosine-protein kinase ephrin type A/B receptor-like" evidence="9">
    <location>
        <begin position="242"/>
        <end position="290"/>
    </location>
</feature>
<dbReference type="Gene3D" id="3.40.50.2300">
    <property type="match status" value="2"/>
</dbReference>
<keyword evidence="2 6" id="KW-0812">Transmembrane</keyword>
<feature type="transmembrane region" description="Helical" evidence="6">
    <location>
        <begin position="486"/>
        <end position="507"/>
    </location>
</feature>
<feature type="transmembrane region" description="Helical" evidence="6">
    <location>
        <begin position="1619"/>
        <end position="1640"/>
    </location>
</feature>
<feature type="transmembrane region" description="Helical" evidence="6">
    <location>
        <begin position="651"/>
        <end position="672"/>
    </location>
</feature>
<dbReference type="Pfam" id="PF06011">
    <property type="entry name" value="TRP"/>
    <property type="match status" value="1"/>
</dbReference>
<dbReference type="Pfam" id="PF07699">
    <property type="entry name" value="Ephrin_rec_like"/>
    <property type="match status" value="3"/>
</dbReference>
<dbReference type="PANTHER" id="PTHR46967:SF2">
    <property type="entry name" value="SUSHI, VON WILLEBRAND FACTOR TYPE A, EGF AND PENTRAXIN DOMAIN-CONTAINING PROTEIN 1-LIKE"/>
    <property type="match status" value="1"/>
</dbReference>
<feature type="transmembrane region" description="Helical" evidence="6">
    <location>
        <begin position="716"/>
        <end position="739"/>
    </location>
</feature>
<dbReference type="Proteomes" id="UP000604046">
    <property type="component" value="Unassembled WGS sequence"/>
</dbReference>
<organism evidence="10 11">
    <name type="scientific">Symbiodinium natans</name>
    <dbReference type="NCBI Taxonomy" id="878477"/>
    <lineage>
        <taxon>Eukaryota</taxon>
        <taxon>Sar</taxon>
        <taxon>Alveolata</taxon>
        <taxon>Dinophyceae</taxon>
        <taxon>Suessiales</taxon>
        <taxon>Symbiodiniaceae</taxon>
        <taxon>Symbiodinium</taxon>
    </lineage>
</organism>
<evidence type="ECO:0000313" key="10">
    <source>
        <dbReference type="EMBL" id="CAE7355140.1"/>
    </source>
</evidence>
<feature type="transmembrane region" description="Helical" evidence="6">
    <location>
        <begin position="1803"/>
        <end position="1828"/>
    </location>
</feature>
<dbReference type="EMBL" id="CAJNDS010002157">
    <property type="protein sequence ID" value="CAE7355140.1"/>
    <property type="molecule type" value="Genomic_DNA"/>
</dbReference>
<gene>
    <name evidence="10" type="primary">GABBR2</name>
    <name evidence="10" type="ORF">SNAT2548_LOCUS18857</name>
</gene>
<feature type="transmembrane region" description="Helical" evidence="6">
    <location>
        <begin position="394"/>
        <end position="415"/>
    </location>
</feature>
<dbReference type="SMART" id="SM01411">
    <property type="entry name" value="Ephrin_rec_like"/>
    <property type="match status" value="6"/>
</dbReference>
<dbReference type="GO" id="GO:0016020">
    <property type="term" value="C:membrane"/>
    <property type="evidence" value="ECO:0007669"/>
    <property type="project" value="UniProtKB-SubCell"/>
</dbReference>
<dbReference type="Pfam" id="PF01094">
    <property type="entry name" value="ANF_receptor"/>
    <property type="match status" value="1"/>
</dbReference>
<dbReference type="PANTHER" id="PTHR46967">
    <property type="entry name" value="INSULIN-LIKE GROWTH FACTOR BINDING PROTEIN,N-TERMINAL"/>
    <property type="match status" value="1"/>
</dbReference>
<feature type="transmembrane region" description="Helical" evidence="6">
    <location>
        <begin position="1854"/>
        <end position="1874"/>
    </location>
</feature>
<name>A0A812PMB3_9DINO</name>
<keyword evidence="3 6" id="KW-1133">Transmembrane helix</keyword>
<dbReference type="Gene3D" id="2.10.50.10">
    <property type="entry name" value="Tumor Necrosis Factor Receptor, subunit A, domain 2"/>
    <property type="match status" value="3"/>
</dbReference>
<evidence type="ECO:0000256" key="3">
    <source>
        <dbReference type="ARBA" id="ARBA00022989"/>
    </source>
</evidence>
<evidence type="ECO:0000259" key="8">
    <source>
        <dbReference type="Pfam" id="PF06011"/>
    </source>
</evidence>
<keyword evidence="11" id="KW-1185">Reference proteome</keyword>
<dbReference type="CDD" id="cd00185">
    <property type="entry name" value="TNFRSF"/>
    <property type="match status" value="1"/>
</dbReference>
<feature type="transmembrane region" description="Helical" evidence="6">
    <location>
        <begin position="1945"/>
        <end position="1968"/>
    </location>
</feature>
<evidence type="ECO:0000256" key="5">
    <source>
        <dbReference type="SAM" id="MobiDB-lite"/>
    </source>
</evidence>
<evidence type="ECO:0000256" key="1">
    <source>
        <dbReference type="ARBA" id="ARBA00004370"/>
    </source>
</evidence>
<reference evidence="10" key="1">
    <citation type="submission" date="2021-02" db="EMBL/GenBank/DDBJ databases">
        <authorList>
            <person name="Dougan E. K."/>
            <person name="Rhodes N."/>
            <person name="Thang M."/>
            <person name="Chan C."/>
        </authorList>
    </citation>
    <scope>NUCLEOTIDE SEQUENCE</scope>
</reference>
<feature type="transmembrane region" description="Helical" evidence="6">
    <location>
        <begin position="1696"/>
        <end position="1714"/>
    </location>
</feature>
<proteinExistence type="predicted"/>
<keyword evidence="4 6" id="KW-0472">Membrane</keyword>
<evidence type="ECO:0000256" key="4">
    <source>
        <dbReference type="ARBA" id="ARBA00023136"/>
    </source>
</evidence>
<dbReference type="OrthoDB" id="17569at2759"/>
<dbReference type="SUPFAM" id="SSF57184">
    <property type="entry name" value="Growth factor receptor domain"/>
    <property type="match status" value="3"/>
</dbReference>
<dbReference type="InterPro" id="IPR028082">
    <property type="entry name" value="Peripla_BP_I"/>
</dbReference>
<feature type="transmembrane region" description="Helical" evidence="6">
    <location>
        <begin position="1726"/>
        <end position="1746"/>
    </location>
</feature>
<evidence type="ECO:0000259" key="7">
    <source>
        <dbReference type="Pfam" id="PF01094"/>
    </source>
</evidence>
<dbReference type="InterPro" id="IPR011641">
    <property type="entry name" value="Tyr-kin_ephrin_A/B_rcpt-like"/>
</dbReference>
<feature type="transmembrane region" description="Helical" evidence="6">
    <location>
        <begin position="1652"/>
        <end position="1676"/>
    </location>
</feature>
<dbReference type="InterPro" id="IPR009030">
    <property type="entry name" value="Growth_fac_rcpt_cys_sf"/>
</dbReference>
<feature type="transmembrane region" description="Helical" evidence="6">
    <location>
        <begin position="1910"/>
        <end position="1930"/>
    </location>
</feature>
<dbReference type="InterPro" id="IPR001828">
    <property type="entry name" value="ANF_lig-bd_rcpt"/>
</dbReference>
<feature type="domain" description="Tyrosine-protein kinase ephrin type A/B receptor-like" evidence="9">
    <location>
        <begin position="1504"/>
        <end position="1550"/>
    </location>
</feature>
<feature type="transmembrane region" description="Helical" evidence="6">
    <location>
        <begin position="427"/>
        <end position="451"/>
    </location>
</feature>
<feature type="transmembrane region" description="Helical" evidence="6">
    <location>
        <begin position="684"/>
        <end position="704"/>
    </location>
</feature>
<feature type="domain" description="Tyrosine-protein kinase ephrin type A/B receptor-like" evidence="9">
    <location>
        <begin position="192"/>
        <end position="239"/>
    </location>
</feature>
<dbReference type="InterPro" id="IPR010308">
    <property type="entry name" value="TRP_C"/>
</dbReference>
<feature type="region of interest" description="Disordered" evidence="5">
    <location>
        <begin position="846"/>
        <end position="871"/>
    </location>
</feature>
<sequence length="2073" mass="224569">MCLSYNFSIGALFLEEYNLRCQQFANGQGACDDLWTGYFYDSLWHLAGVLHAYLIDQNNSLASFGTVESQQALFNLSVHMDYMGLTGRVRQFNSIEPTTVPPSYGDRDGVQLIRQFQGGIGSEFVELGLRTSDGITWFTDVIWSPSDSSKRVPCSTGQCNLNDAWVPADRISQCFAGTVFSVQLGCVACAPGRFAVAGMVECQPCDVGSYANDSSMASCRPCSAGSYSNVLGADSCDSCTPGFYANDTSSTACDTCPLGRYGPQKGLAECEECPPGRTTGFSAAITEDACQCQGHLYQGQCIVCPGNTRYEEGQCMACGEGLICNGSRTADIVSGYFSEATAPFSVYKCLPGEFCPGGLPGTCADELIGVPCTHCPDGKSWDTDGCSECTAFSMAGWVLAALFGMGSVPTLYYMMNMRQTAKATTMLATSCALAMTISMVQNVGIVGYISFSWPSELQWMFDLMSVFTLDLQAIGFDCVSSSPVSGYMITSAMLPCALVWLLICNFLSKLLPTRWRFESGKLISTMGQFIQVTFTIYSKVALSPMMCYTHPNGKSGMLEHNGIFCFESEEHTPMFLVGVLLLIGMICFYSLAIWATFVAPKKAAAGNAWFLAATRFLLFRFRTDIWWFGTFMLPRGLLLSLSIVAAGDSPYVQMLLIVSVMLGYMVVQLISWPWKLPALNGFDAVISIALILMMAILGAFAPVLSTDVQQRLTSAVIGIIFFLNVMVFGMLCVTASALIRLNVMGGSQESVILALGKIPQPEVLSQKFLILSTKVQELGDESFAKLLENLSIYDLRMMAQIITAVASEVGEAGLLLSRRSQMLSTSSVSKVQEKLEAIATKKEAELSVSELEQEKLPDPEAEAEPEPGWQPPDSLNQKTAHAWTTQVQSGIQAKTCSGHKSIAQTASINLQLPFPVILSQHSTLSCRRSQSDGKQCHGVCKTARRAQGFVPNVVFPVPPDALAMAWALGPGALRFSQVSGGYYNGGQCTVDVNPSAGRAAAQDINIAVISPYTGVIGDMMTMAEPLLALAAQEIEDSNYLPGYRVNLHLTDSGCDEAKGTEATIEAFTVGPRKHAILGDSCSQACAAVSDAARIFKVLMVSPGCDSPSLSDRARYPYFTRMTPSDRFKVTAIYEVFKMFSWKRVGVMDGPFYTAGAKAFFLELIQRDLDAGAYDWTVLLDRTVNTLADAQSAADEVKLRDSRINMMVLPEYIGMWVLCQFYLRDMLPPDYVWFIAAFGNWVNNLTTIMAGLMISGRSPIQSTNEIHGLSGTRLADISNYYNTQCQAFANGRGACDYVWTGYFYDGLWHLTSLLHTYLIDQNHSLSELGTAASRTALYEMSLGKDYLGLTGRVRQFNSIEPTTIPPSFGDRDGVQLIRQITGGPGNEFTDLAQRSSAGILWLADVVWSPYDSKSVPCSDGTCALGAAWVPSDRIAQCPEGTVFSVQLGCIACEKGKYAEAGMLECQPCNVGTFTNVSGLAACYPCAPGTYNNVLGADGCEQCSQGFFANETESTSCTKCPIGRYASQKGLGVCEACPSGRTTAVSGAIDIEAGLTCDGGRTAVVQPGYFTPPSAPFDVYKCLPVEFCPGGLPGVGVPCTQCPDGQAWDSNACGECTSMSILGWVAGGLMGVIAVPTLYYMMNMKQTAKATTMLATSCALAMTISMLQNVGIVGYISFSWPSQLQWMFDLMSVFTLDLQAVGFDCVSSSPVAGYHMTAVMLPCASRQALVWLIICSFLSKLFPARWHFDNAKLVSTLGQFMQVCFTIYSKIALSPVMCYSHPNGKSGMLEHNGIFCFESAEHTPMFIAGMLVLCGMISFYALAIFATVIAPKRASAGDAWFLAATRFLLFRFRSDNWWYGTFMMPRGLLLSLAIVAAGDSPYVQMLIIVTVMLIYMVVQLTTWPWKLPALNAFDATISFCLILMMAILGAFAPDLGKDTMQQLTSCVIGIILFLNGVVFLMLCVTLSALIRLNVMGGAQESVLLALGAIPQPKLLSEKLILLSRRIQELGETDLAQVLQNLSIYDLRMTAQIVTAVGSEVGEASLVLTRRSQLMSTSSVVSVTQLKQLQDCGFRV</sequence>
<comment type="subcellular location">
    <subcellularLocation>
        <location evidence="1">Membrane</location>
    </subcellularLocation>
</comment>
<comment type="caution">
    <text evidence="10">The sequence shown here is derived from an EMBL/GenBank/DDBJ whole genome shotgun (WGS) entry which is preliminary data.</text>
</comment>
<feature type="domain" description="TRP C-terminal" evidence="8">
    <location>
        <begin position="1810"/>
        <end position="1963"/>
    </location>
</feature>
<feature type="transmembrane region" description="Helical" evidence="6">
    <location>
        <begin position="625"/>
        <end position="645"/>
    </location>
</feature>
<protein>
    <submittedName>
        <fullName evidence="10">GABBR2 protein</fullName>
    </submittedName>
</protein>
<feature type="domain" description="Receptor ligand binding region" evidence="7">
    <location>
        <begin position="1029"/>
        <end position="1352"/>
    </location>
</feature>
<evidence type="ECO:0000259" key="9">
    <source>
        <dbReference type="Pfam" id="PF07699"/>
    </source>
</evidence>
<feature type="transmembrane region" description="Helical" evidence="6">
    <location>
        <begin position="574"/>
        <end position="597"/>
    </location>
</feature>
<accession>A0A812PMB3</accession>
<feature type="transmembrane region" description="Helical" evidence="6">
    <location>
        <begin position="1880"/>
        <end position="1898"/>
    </location>
</feature>
<evidence type="ECO:0000256" key="6">
    <source>
        <dbReference type="SAM" id="Phobius"/>
    </source>
</evidence>
<dbReference type="SUPFAM" id="SSF53822">
    <property type="entry name" value="Periplasmic binding protein-like I"/>
    <property type="match status" value="1"/>
</dbReference>